<feature type="active site" evidence="9">
    <location>
        <position position="8"/>
    </location>
</feature>
<dbReference type="InterPro" id="IPR036554">
    <property type="entry name" value="GHMP_kinase_C_sf"/>
</dbReference>
<evidence type="ECO:0000256" key="5">
    <source>
        <dbReference type="ARBA" id="ARBA00022741"/>
    </source>
</evidence>
<evidence type="ECO:0000256" key="8">
    <source>
        <dbReference type="ARBA" id="ARBA00032554"/>
    </source>
</evidence>
<evidence type="ECO:0000256" key="9">
    <source>
        <dbReference type="HAMAP-Rule" id="MF_00061"/>
    </source>
</evidence>
<proteinExistence type="inferred from homology"/>
<sequence length="272" mass="30166">MIVFPNAKINLGLQVTARRPDGYHDIATVFYPVSCTDVLEAVRAEKFSFTSSGLVIDASADNNLCVKAWKLLQQDYQLAPVAMHLHKNIPMGAGLGGGSADGAFTLLLLNDLFRLDIPEEKLLTYALRLGSDCPFFILNKPVYATGRGELMAPVNVPDLTGKKILLVNPGLHISTPWAFNQLTLKQHQTYLPDLVQQPISNWKNNLENDFEKIVFQEYPQLETIQLKLYEQGAIFAGMTGTGSTMFGIFNTLPDHSLADFPDNCKLIPLDLR</sequence>
<dbReference type="Gene3D" id="3.30.70.890">
    <property type="entry name" value="GHMP kinase, C-terminal domain"/>
    <property type="match status" value="1"/>
</dbReference>
<evidence type="ECO:0000256" key="1">
    <source>
        <dbReference type="ARBA" id="ARBA00009684"/>
    </source>
</evidence>
<evidence type="ECO:0000259" key="11">
    <source>
        <dbReference type="Pfam" id="PF08544"/>
    </source>
</evidence>
<dbReference type="InterPro" id="IPR004424">
    <property type="entry name" value="IspE"/>
</dbReference>
<evidence type="ECO:0000259" key="10">
    <source>
        <dbReference type="Pfam" id="PF00288"/>
    </source>
</evidence>
<comment type="catalytic activity">
    <reaction evidence="9">
        <text>4-CDP-2-C-methyl-D-erythritol + ATP = 4-CDP-2-C-methyl-D-erythritol 2-phosphate + ADP + H(+)</text>
        <dbReference type="Rhea" id="RHEA:18437"/>
        <dbReference type="ChEBI" id="CHEBI:15378"/>
        <dbReference type="ChEBI" id="CHEBI:30616"/>
        <dbReference type="ChEBI" id="CHEBI:57823"/>
        <dbReference type="ChEBI" id="CHEBI:57919"/>
        <dbReference type="ChEBI" id="CHEBI:456216"/>
        <dbReference type="EC" id="2.7.1.148"/>
    </reaction>
</comment>
<dbReference type="RefSeq" id="WP_187258445.1">
    <property type="nucleotide sequence ID" value="NZ_JBHULF010000006.1"/>
</dbReference>
<comment type="function">
    <text evidence="9">Catalyzes the phosphorylation of the position 2 hydroxy group of 4-diphosphocytidyl-2C-methyl-D-erythritol.</text>
</comment>
<feature type="active site" evidence="9">
    <location>
        <position position="132"/>
    </location>
</feature>
<protein>
    <recommendedName>
        <fullName evidence="3 9">4-diphosphocytidyl-2-C-methyl-D-erythritol kinase</fullName>
        <shortName evidence="9">CMK</shortName>
        <ecNumber evidence="2 9">2.7.1.148</ecNumber>
    </recommendedName>
    <alternativeName>
        <fullName evidence="8 9">4-(cytidine-5'-diphospho)-2-C-methyl-D-erythritol kinase</fullName>
    </alternativeName>
</protein>
<evidence type="ECO:0000256" key="6">
    <source>
        <dbReference type="ARBA" id="ARBA00022777"/>
    </source>
</evidence>
<keyword evidence="7 9" id="KW-0067">ATP-binding</keyword>
<feature type="domain" description="GHMP kinase N-terminal" evidence="10">
    <location>
        <begin position="63"/>
        <end position="138"/>
    </location>
</feature>
<evidence type="ECO:0000313" key="12">
    <source>
        <dbReference type="EMBL" id="MBC6493126.1"/>
    </source>
</evidence>
<dbReference type="PANTHER" id="PTHR43527:SF2">
    <property type="entry name" value="4-DIPHOSPHOCYTIDYL-2-C-METHYL-D-ERYTHRITOL KINASE, CHLOROPLASTIC"/>
    <property type="match status" value="1"/>
</dbReference>
<keyword evidence="6 9" id="KW-0418">Kinase</keyword>
<comment type="pathway">
    <text evidence="9">Isoprenoid biosynthesis; isopentenyl diphosphate biosynthesis via DXP pathway; isopentenyl diphosphate from 1-deoxy-D-xylulose 5-phosphate: step 3/6.</text>
</comment>
<keyword evidence="13" id="KW-1185">Reference proteome</keyword>
<comment type="similarity">
    <text evidence="1 9">Belongs to the GHMP kinase family. IspE subfamily.</text>
</comment>
<keyword evidence="9" id="KW-0414">Isoprene biosynthesis</keyword>
<dbReference type="InterPro" id="IPR013750">
    <property type="entry name" value="GHMP_kinase_C_dom"/>
</dbReference>
<dbReference type="Proteomes" id="UP000765802">
    <property type="component" value="Unassembled WGS sequence"/>
</dbReference>
<accession>A0ABR7MDM9</accession>
<dbReference type="Gene3D" id="3.30.230.10">
    <property type="match status" value="1"/>
</dbReference>
<dbReference type="PANTHER" id="PTHR43527">
    <property type="entry name" value="4-DIPHOSPHOCYTIDYL-2-C-METHYL-D-ERYTHRITOL KINASE, CHLOROPLASTIC"/>
    <property type="match status" value="1"/>
</dbReference>
<dbReference type="InterPro" id="IPR014721">
    <property type="entry name" value="Ribsml_uS5_D2-typ_fold_subgr"/>
</dbReference>
<evidence type="ECO:0000256" key="3">
    <source>
        <dbReference type="ARBA" id="ARBA00017473"/>
    </source>
</evidence>
<dbReference type="Pfam" id="PF08544">
    <property type="entry name" value="GHMP_kinases_C"/>
    <property type="match status" value="1"/>
</dbReference>
<dbReference type="SUPFAM" id="SSF54211">
    <property type="entry name" value="Ribosomal protein S5 domain 2-like"/>
    <property type="match status" value="1"/>
</dbReference>
<dbReference type="InterPro" id="IPR020568">
    <property type="entry name" value="Ribosomal_Su5_D2-typ_SF"/>
</dbReference>
<feature type="domain" description="GHMP kinase C-terminal" evidence="11">
    <location>
        <begin position="194"/>
        <end position="251"/>
    </location>
</feature>
<reference evidence="12 13" key="1">
    <citation type="submission" date="2016-07" db="EMBL/GenBank/DDBJ databases">
        <title>Genome analysis of Flavihumibacter stibioxidans YS-17.</title>
        <authorList>
            <person name="Shi K."/>
            <person name="Han Y."/>
            <person name="Wang G."/>
        </authorList>
    </citation>
    <scope>NUCLEOTIDE SEQUENCE [LARGE SCALE GENOMIC DNA]</scope>
    <source>
        <strain evidence="12 13">YS-17</strain>
    </source>
</reference>
<dbReference type="Pfam" id="PF00288">
    <property type="entry name" value="GHMP_kinases_N"/>
    <property type="match status" value="1"/>
</dbReference>
<dbReference type="SUPFAM" id="SSF55060">
    <property type="entry name" value="GHMP Kinase, C-terminal domain"/>
    <property type="match status" value="1"/>
</dbReference>
<evidence type="ECO:0000256" key="7">
    <source>
        <dbReference type="ARBA" id="ARBA00022840"/>
    </source>
</evidence>
<feature type="binding site" evidence="9">
    <location>
        <begin position="90"/>
        <end position="100"/>
    </location>
    <ligand>
        <name>ATP</name>
        <dbReference type="ChEBI" id="CHEBI:30616"/>
    </ligand>
</feature>
<evidence type="ECO:0000256" key="4">
    <source>
        <dbReference type="ARBA" id="ARBA00022679"/>
    </source>
</evidence>
<dbReference type="EMBL" id="MBUA01000031">
    <property type="protein sequence ID" value="MBC6493126.1"/>
    <property type="molecule type" value="Genomic_DNA"/>
</dbReference>
<evidence type="ECO:0000256" key="2">
    <source>
        <dbReference type="ARBA" id="ARBA00012052"/>
    </source>
</evidence>
<dbReference type="GO" id="GO:0016301">
    <property type="term" value="F:kinase activity"/>
    <property type="evidence" value="ECO:0007669"/>
    <property type="project" value="UniProtKB-KW"/>
</dbReference>
<organism evidence="12 13">
    <name type="scientific">Flavihumibacter stibioxidans</name>
    <dbReference type="NCBI Taxonomy" id="1834163"/>
    <lineage>
        <taxon>Bacteria</taxon>
        <taxon>Pseudomonadati</taxon>
        <taxon>Bacteroidota</taxon>
        <taxon>Chitinophagia</taxon>
        <taxon>Chitinophagales</taxon>
        <taxon>Chitinophagaceae</taxon>
        <taxon>Flavihumibacter</taxon>
    </lineage>
</organism>
<dbReference type="InterPro" id="IPR006204">
    <property type="entry name" value="GHMP_kinase_N_dom"/>
</dbReference>
<dbReference type="EC" id="2.7.1.148" evidence="2 9"/>
<keyword evidence="5 9" id="KW-0547">Nucleotide-binding</keyword>
<name>A0ABR7MDM9_9BACT</name>
<dbReference type="PIRSF" id="PIRSF010376">
    <property type="entry name" value="IspE"/>
    <property type="match status" value="1"/>
</dbReference>
<evidence type="ECO:0000313" key="13">
    <source>
        <dbReference type="Proteomes" id="UP000765802"/>
    </source>
</evidence>
<keyword evidence="4 9" id="KW-0808">Transferase</keyword>
<dbReference type="HAMAP" id="MF_00061">
    <property type="entry name" value="IspE"/>
    <property type="match status" value="1"/>
</dbReference>
<gene>
    <name evidence="9" type="primary">ispE</name>
    <name evidence="12" type="ORF">BC349_18890</name>
</gene>
<comment type="caution">
    <text evidence="12">The sequence shown here is derived from an EMBL/GenBank/DDBJ whole genome shotgun (WGS) entry which is preliminary data.</text>
</comment>
<dbReference type="NCBIfam" id="TIGR00154">
    <property type="entry name" value="ispE"/>
    <property type="match status" value="1"/>
</dbReference>